<keyword evidence="9" id="KW-0812">Transmembrane</keyword>
<dbReference type="PANTHER" id="PTHR24421">
    <property type="entry name" value="NITRATE/NITRITE SENSOR PROTEIN NARX-RELATED"/>
    <property type="match status" value="1"/>
</dbReference>
<evidence type="ECO:0000256" key="7">
    <source>
        <dbReference type="ARBA" id="ARBA00022840"/>
    </source>
</evidence>
<feature type="domain" description="Histidine kinase/HSP90-like ATPase" evidence="10">
    <location>
        <begin position="263"/>
        <end position="348"/>
    </location>
</feature>
<keyword evidence="3" id="KW-0597">Phosphoprotein</keyword>
<keyword evidence="4" id="KW-0808">Transferase</keyword>
<dbReference type="RefSeq" id="WP_192791856.1">
    <property type="nucleotide sequence ID" value="NZ_JADBEK010000001.1"/>
</dbReference>
<dbReference type="CDD" id="cd16917">
    <property type="entry name" value="HATPase_UhpB-NarQ-NarX-like"/>
    <property type="match status" value="1"/>
</dbReference>
<evidence type="ECO:0000256" key="2">
    <source>
        <dbReference type="ARBA" id="ARBA00012438"/>
    </source>
</evidence>
<evidence type="ECO:0000256" key="6">
    <source>
        <dbReference type="ARBA" id="ARBA00022777"/>
    </source>
</evidence>
<comment type="catalytic activity">
    <reaction evidence="1">
        <text>ATP + protein L-histidine = ADP + protein N-phospho-L-histidine.</text>
        <dbReference type="EC" id="2.7.13.3"/>
    </reaction>
</comment>
<evidence type="ECO:0000313" key="13">
    <source>
        <dbReference type="Proteomes" id="UP000633509"/>
    </source>
</evidence>
<organism evidence="12 13">
    <name type="scientific">Nonomuraea angiospora</name>
    <dbReference type="NCBI Taxonomy" id="46172"/>
    <lineage>
        <taxon>Bacteria</taxon>
        <taxon>Bacillati</taxon>
        <taxon>Actinomycetota</taxon>
        <taxon>Actinomycetes</taxon>
        <taxon>Streptosporangiales</taxon>
        <taxon>Streptosporangiaceae</taxon>
        <taxon>Nonomuraea</taxon>
    </lineage>
</organism>
<dbReference type="EMBL" id="JADBEK010000001">
    <property type="protein sequence ID" value="MBE1592295.1"/>
    <property type="molecule type" value="Genomic_DNA"/>
</dbReference>
<keyword evidence="8" id="KW-0902">Two-component regulatory system</keyword>
<feature type="transmembrane region" description="Helical" evidence="9">
    <location>
        <begin position="104"/>
        <end position="124"/>
    </location>
</feature>
<name>A0ABR9MHA1_9ACTN</name>
<keyword evidence="13" id="KW-1185">Reference proteome</keyword>
<dbReference type="Gene3D" id="1.20.5.1930">
    <property type="match status" value="1"/>
</dbReference>
<dbReference type="EC" id="2.7.13.3" evidence="2"/>
<dbReference type="PANTHER" id="PTHR24421:SF10">
    <property type="entry name" value="NITRATE_NITRITE SENSOR PROTEIN NARQ"/>
    <property type="match status" value="1"/>
</dbReference>
<dbReference type="InterPro" id="IPR050482">
    <property type="entry name" value="Sensor_HK_TwoCompSys"/>
</dbReference>
<proteinExistence type="predicted"/>
<evidence type="ECO:0000259" key="11">
    <source>
        <dbReference type="Pfam" id="PF07730"/>
    </source>
</evidence>
<feature type="transmembrane region" description="Helical" evidence="9">
    <location>
        <begin position="75"/>
        <end position="92"/>
    </location>
</feature>
<keyword evidence="5" id="KW-0547">Nucleotide-binding</keyword>
<dbReference type="Proteomes" id="UP000633509">
    <property type="component" value="Unassembled WGS sequence"/>
</dbReference>
<evidence type="ECO:0000256" key="1">
    <source>
        <dbReference type="ARBA" id="ARBA00000085"/>
    </source>
</evidence>
<evidence type="ECO:0000256" key="3">
    <source>
        <dbReference type="ARBA" id="ARBA00022553"/>
    </source>
</evidence>
<dbReference type="InterPro" id="IPR036890">
    <property type="entry name" value="HATPase_C_sf"/>
</dbReference>
<accession>A0ABR9MHA1</accession>
<dbReference type="SUPFAM" id="SSF55874">
    <property type="entry name" value="ATPase domain of HSP90 chaperone/DNA topoisomerase II/histidine kinase"/>
    <property type="match status" value="1"/>
</dbReference>
<dbReference type="InterPro" id="IPR003594">
    <property type="entry name" value="HATPase_dom"/>
</dbReference>
<gene>
    <name evidence="12" type="ORF">H4W80_010553</name>
</gene>
<protein>
    <recommendedName>
        <fullName evidence="2">histidine kinase</fullName>
        <ecNumber evidence="2">2.7.13.3</ecNumber>
    </recommendedName>
</protein>
<comment type="caution">
    <text evidence="12">The sequence shown here is derived from an EMBL/GenBank/DDBJ whole genome shotgun (WGS) entry which is preliminary data.</text>
</comment>
<dbReference type="Pfam" id="PF07730">
    <property type="entry name" value="HisKA_3"/>
    <property type="match status" value="1"/>
</dbReference>
<keyword evidence="6 12" id="KW-0418">Kinase</keyword>
<keyword evidence="9" id="KW-0472">Membrane</keyword>
<sequence length="357" mass="37965">MRRPPVEELVERRTRNGVLATAALTTAGHLAVAGWAGDERAGGLWDLTRVPWPIWASWIYVVLGLMIWSQHGGRVFPFTLASLAVGLLGWLGGELLAGTPFDPVPGLVLLLPVCVTWPAETLILTARARLRRVRTLAAENARLHREVEDARVRAIEAMDAGRRSVERDLHDGAQQRLVNLSLSLSLAQTRFTGPPEASAALDRAMTELDAALEELRELAHGIHPAILSASGLGPALRSLAERAALPVVLTGLPARRLPPRVEETAYFVVSEAIANACKHARASEAVVALDDTGDELRLTVSDDGVGGADPGGHGLRGLADRVTVLGGRFAVESPPGQGTRIAAVLPVASPGRLRDQG</sequence>
<dbReference type="GO" id="GO:0016301">
    <property type="term" value="F:kinase activity"/>
    <property type="evidence" value="ECO:0007669"/>
    <property type="project" value="UniProtKB-KW"/>
</dbReference>
<dbReference type="Gene3D" id="3.30.565.10">
    <property type="entry name" value="Histidine kinase-like ATPase, C-terminal domain"/>
    <property type="match status" value="1"/>
</dbReference>
<evidence type="ECO:0000313" key="12">
    <source>
        <dbReference type="EMBL" id="MBE1592295.1"/>
    </source>
</evidence>
<evidence type="ECO:0000256" key="8">
    <source>
        <dbReference type="ARBA" id="ARBA00023012"/>
    </source>
</evidence>
<evidence type="ECO:0000256" key="4">
    <source>
        <dbReference type="ARBA" id="ARBA00022679"/>
    </source>
</evidence>
<keyword evidence="7" id="KW-0067">ATP-binding</keyword>
<evidence type="ECO:0000259" key="10">
    <source>
        <dbReference type="Pfam" id="PF02518"/>
    </source>
</evidence>
<dbReference type="Pfam" id="PF02518">
    <property type="entry name" value="HATPase_c"/>
    <property type="match status" value="1"/>
</dbReference>
<evidence type="ECO:0000256" key="9">
    <source>
        <dbReference type="SAM" id="Phobius"/>
    </source>
</evidence>
<feature type="transmembrane region" description="Helical" evidence="9">
    <location>
        <begin position="52"/>
        <end position="68"/>
    </location>
</feature>
<evidence type="ECO:0000256" key="5">
    <source>
        <dbReference type="ARBA" id="ARBA00022741"/>
    </source>
</evidence>
<feature type="domain" description="Signal transduction histidine kinase subgroup 3 dimerisation and phosphoacceptor" evidence="11">
    <location>
        <begin position="162"/>
        <end position="225"/>
    </location>
</feature>
<dbReference type="InterPro" id="IPR011712">
    <property type="entry name" value="Sig_transdc_His_kin_sub3_dim/P"/>
</dbReference>
<reference evidence="12 13" key="1">
    <citation type="submission" date="2020-10" db="EMBL/GenBank/DDBJ databases">
        <title>Sequencing the genomes of 1000 actinobacteria strains.</title>
        <authorList>
            <person name="Klenk H.-P."/>
        </authorList>
    </citation>
    <scope>NUCLEOTIDE SEQUENCE [LARGE SCALE GENOMIC DNA]</scope>
    <source>
        <strain evidence="12 13">DSM 43173</strain>
    </source>
</reference>
<keyword evidence="9" id="KW-1133">Transmembrane helix</keyword>